<dbReference type="VEuPathDB" id="FungiDB:I7I53_01273"/>
<sequence>MINFKVASHLCLNIYIYIHDLQILHLYLSFSSPPRRDARPTKSYSEIRQGWCTTSKLEIINEES</sequence>
<name>A0A8A1LHM6_AJEC8</name>
<evidence type="ECO:0000313" key="2">
    <source>
        <dbReference type="Proteomes" id="UP000663419"/>
    </source>
</evidence>
<dbReference type="AlphaFoldDB" id="A0A8A1LHM6"/>
<protein>
    <submittedName>
        <fullName evidence="1">Uncharacterized protein</fullName>
    </submittedName>
</protein>
<proteinExistence type="predicted"/>
<dbReference type="EMBL" id="CP069104">
    <property type="protein sequence ID" value="QSS53878.1"/>
    <property type="molecule type" value="Genomic_DNA"/>
</dbReference>
<organism evidence="1 2">
    <name type="scientific">Ajellomyces capsulatus (strain H88)</name>
    <name type="common">Darling's disease fungus</name>
    <name type="synonym">Histoplasma capsulatum</name>
    <dbReference type="NCBI Taxonomy" id="544711"/>
    <lineage>
        <taxon>Eukaryota</taxon>
        <taxon>Fungi</taxon>
        <taxon>Dikarya</taxon>
        <taxon>Ascomycota</taxon>
        <taxon>Pezizomycotina</taxon>
        <taxon>Eurotiomycetes</taxon>
        <taxon>Eurotiomycetidae</taxon>
        <taxon>Onygenales</taxon>
        <taxon>Ajellomycetaceae</taxon>
        <taxon>Histoplasma</taxon>
    </lineage>
</organism>
<gene>
    <name evidence="1" type="ORF">I7I53_01273</name>
</gene>
<dbReference type="Proteomes" id="UP000663419">
    <property type="component" value="Chromosome 3"/>
</dbReference>
<reference evidence="1" key="1">
    <citation type="submission" date="2021-01" db="EMBL/GenBank/DDBJ databases">
        <title>Chromosome-level genome assembly of a human fungal pathogen reveals clustering of transcriptionally co-regulated genes.</title>
        <authorList>
            <person name="Voorhies M."/>
            <person name="Cohen S."/>
            <person name="Shea T.P."/>
            <person name="Petrus S."/>
            <person name="Munoz J.F."/>
            <person name="Poplawski S."/>
            <person name="Goldman W.E."/>
            <person name="Michael T."/>
            <person name="Cuomo C.A."/>
            <person name="Sil A."/>
            <person name="Beyhan S."/>
        </authorList>
    </citation>
    <scope>NUCLEOTIDE SEQUENCE</scope>
    <source>
        <strain evidence="1">H88</strain>
    </source>
</reference>
<evidence type="ECO:0000313" key="1">
    <source>
        <dbReference type="EMBL" id="QSS53878.1"/>
    </source>
</evidence>
<accession>A0A8A1LHM6</accession>